<feature type="domain" description="Transposase DDE" evidence="1">
    <location>
        <begin position="4"/>
        <end position="65"/>
    </location>
</feature>
<accession>A0ABN5AVQ5</accession>
<dbReference type="EMBL" id="CP022132">
    <property type="protein sequence ID" value="ASG67724.1"/>
    <property type="molecule type" value="Genomic_DNA"/>
</dbReference>
<dbReference type="Pfam" id="PF13612">
    <property type="entry name" value="DDE_Tnp_1_3"/>
    <property type="match status" value="1"/>
</dbReference>
<evidence type="ECO:0000313" key="3">
    <source>
        <dbReference type="Proteomes" id="UP000249910"/>
    </source>
</evidence>
<proteinExistence type="predicted"/>
<protein>
    <recommendedName>
        <fullName evidence="1">Transposase DDE domain-containing protein</fullName>
    </recommendedName>
</protein>
<dbReference type="InterPro" id="IPR025668">
    <property type="entry name" value="Tnp_DDE_dom"/>
</dbReference>
<organism evidence="2 3">
    <name type="scientific">Francisella halioticida</name>
    <dbReference type="NCBI Taxonomy" id="549298"/>
    <lineage>
        <taxon>Bacteria</taxon>
        <taxon>Pseudomonadati</taxon>
        <taxon>Pseudomonadota</taxon>
        <taxon>Gammaproteobacteria</taxon>
        <taxon>Thiotrichales</taxon>
        <taxon>Francisellaceae</taxon>
        <taxon>Francisella</taxon>
    </lineage>
</organism>
<keyword evidence="3" id="KW-1185">Reference proteome</keyword>
<sequence>MEGRVCVEHLIQGLTGKLVGDKSYIRKILSALLFVRDLKLIIRIRKNMKAKLMILQDKLLLRKKYY</sequence>
<evidence type="ECO:0000313" key="2">
    <source>
        <dbReference type="EMBL" id="ASG67724.1"/>
    </source>
</evidence>
<reference evidence="2 3" key="1">
    <citation type="submission" date="2017-06" db="EMBL/GenBank/DDBJ databases">
        <title>Complete genome of Francisella halioticida.</title>
        <authorList>
            <person name="Sjodin A."/>
        </authorList>
    </citation>
    <scope>NUCLEOTIDE SEQUENCE [LARGE SCALE GENOMIC DNA]</scope>
    <source>
        <strain evidence="2 3">DSM 23729</strain>
    </source>
</reference>
<gene>
    <name evidence="2" type="ORF">CDV26_04335</name>
</gene>
<evidence type="ECO:0000259" key="1">
    <source>
        <dbReference type="Pfam" id="PF13612"/>
    </source>
</evidence>
<dbReference type="Proteomes" id="UP000249910">
    <property type="component" value="Chromosome"/>
</dbReference>
<name>A0ABN5AVQ5_9GAMM</name>